<evidence type="ECO:0000256" key="1">
    <source>
        <dbReference type="SAM" id="Phobius"/>
    </source>
</evidence>
<reference evidence="2 3" key="1">
    <citation type="submission" date="2016-11" db="EMBL/GenBank/DDBJ databases">
        <title>Draft Genome Sequences of Nine Cyanobacterial Strains from Diverse Habitats.</title>
        <authorList>
            <person name="Zhu T."/>
            <person name="Hou S."/>
            <person name="Lu X."/>
            <person name="Hess W.R."/>
        </authorList>
    </citation>
    <scope>NUCLEOTIDE SEQUENCE [LARGE SCALE GENOMIC DNA]</scope>
    <source>
        <strain evidence="2 3">NIES-30</strain>
    </source>
</reference>
<dbReference type="Proteomes" id="UP000185557">
    <property type="component" value="Unassembled WGS sequence"/>
</dbReference>
<evidence type="ECO:0000313" key="3">
    <source>
        <dbReference type="Proteomes" id="UP000185557"/>
    </source>
</evidence>
<keyword evidence="1" id="KW-0812">Transmembrane</keyword>
<dbReference type="EMBL" id="MRCG01000010">
    <property type="protein sequence ID" value="OKH47103.1"/>
    <property type="molecule type" value="Genomic_DNA"/>
</dbReference>
<proteinExistence type="predicted"/>
<name>A0A1U7J3W5_9CYAN</name>
<keyword evidence="1" id="KW-0472">Membrane</keyword>
<keyword evidence="3" id="KW-1185">Reference proteome</keyword>
<gene>
    <name evidence="2" type="ORF">NIES30_14035</name>
</gene>
<sequence>MINVTAAILLALGITLDSLGENYTLLAAIGILFAMAFFLLMYLQYPVMFTGAARYPLARKYFPLVRWAIFGIYFADLSTTLLRYYDGPEIGVSVHAYSIWAGVYLVAYSLAILTGPPKQRRRKKIFRHYQWRQWEGQLVPVRISTLR</sequence>
<keyword evidence="1" id="KW-1133">Transmembrane helix</keyword>
<evidence type="ECO:0000313" key="2">
    <source>
        <dbReference type="EMBL" id="OKH47103.1"/>
    </source>
</evidence>
<dbReference type="RefSeq" id="WP_073609051.1">
    <property type="nucleotide sequence ID" value="NZ_MRCG01000010.1"/>
</dbReference>
<dbReference type="AlphaFoldDB" id="A0A1U7J3W5"/>
<feature type="transmembrane region" description="Helical" evidence="1">
    <location>
        <begin position="23"/>
        <end position="43"/>
    </location>
</feature>
<feature type="transmembrane region" description="Helical" evidence="1">
    <location>
        <begin position="97"/>
        <end position="115"/>
    </location>
</feature>
<organism evidence="2 3">
    <name type="scientific">Phormidium tenue NIES-30</name>
    <dbReference type="NCBI Taxonomy" id="549789"/>
    <lineage>
        <taxon>Bacteria</taxon>
        <taxon>Bacillati</taxon>
        <taxon>Cyanobacteriota</taxon>
        <taxon>Cyanophyceae</taxon>
        <taxon>Oscillatoriophycideae</taxon>
        <taxon>Oscillatoriales</taxon>
        <taxon>Oscillatoriaceae</taxon>
        <taxon>Phormidium</taxon>
    </lineage>
</organism>
<dbReference type="OrthoDB" id="582078at2"/>
<protein>
    <submittedName>
        <fullName evidence="2">Uncharacterized protein</fullName>
    </submittedName>
</protein>
<accession>A0A1U7J3W5</accession>
<feature type="transmembrane region" description="Helical" evidence="1">
    <location>
        <begin position="64"/>
        <end position="85"/>
    </location>
</feature>
<comment type="caution">
    <text evidence="2">The sequence shown here is derived from an EMBL/GenBank/DDBJ whole genome shotgun (WGS) entry which is preliminary data.</text>
</comment>